<dbReference type="PANTHER" id="PTHR43396:SF3">
    <property type="entry name" value="FLAVOHEMOPROTEIN"/>
    <property type="match status" value="1"/>
</dbReference>
<dbReference type="GO" id="GO:0008941">
    <property type="term" value="F:nitric oxide dioxygenase NAD(P)H activity"/>
    <property type="evidence" value="ECO:0007669"/>
    <property type="project" value="UniProtKB-EC"/>
</dbReference>
<comment type="catalytic activity">
    <reaction evidence="12">
        <text>2 nitric oxide + NADH + 2 O2 = 2 nitrate + NAD(+) + H(+)</text>
        <dbReference type="Rhea" id="RHEA:19469"/>
        <dbReference type="ChEBI" id="CHEBI:15378"/>
        <dbReference type="ChEBI" id="CHEBI:15379"/>
        <dbReference type="ChEBI" id="CHEBI:16480"/>
        <dbReference type="ChEBI" id="CHEBI:17632"/>
        <dbReference type="ChEBI" id="CHEBI:57540"/>
        <dbReference type="ChEBI" id="CHEBI:57945"/>
        <dbReference type="EC" id="1.14.12.17"/>
    </reaction>
</comment>
<dbReference type="Proteomes" id="UP000271554">
    <property type="component" value="Chromosome"/>
</dbReference>
<evidence type="ECO:0000256" key="10">
    <source>
        <dbReference type="ARBA" id="ARBA00023014"/>
    </source>
</evidence>
<feature type="domain" description="FAD-binding FR-type" evidence="16">
    <location>
        <begin position="119"/>
        <end position="219"/>
    </location>
</feature>
<keyword evidence="8" id="KW-0521">NADP</keyword>
<dbReference type="SUPFAM" id="SSF52343">
    <property type="entry name" value="Ferredoxin reductase-like, C-terminal NADP-linked domain"/>
    <property type="match status" value="1"/>
</dbReference>
<dbReference type="InterPro" id="IPR017938">
    <property type="entry name" value="Riboflavin_synthase-like_b-brl"/>
</dbReference>
<dbReference type="PROSITE" id="PS51384">
    <property type="entry name" value="FAD_FR"/>
    <property type="match status" value="1"/>
</dbReference>
<comment type="catalytic activity">
    <reaction evidence="13">
        <text>2 nitric oxide + NADPH + 2 O2 = 2 nitrate + NADP(+) + H(+)</text>
        <dbReference type="Rhea" id="RHEA:19465"/>
        <dbReference type="ChEBI" id="CHEBI:15378"/>
        <dbReference type="ChEBI" id="CHEBI:15379"/>
        <dbReference type="ChEBI" id="CHEBI:16480"/>
        <dbReference type="ChEBI" id="CHEBI:17632"/>
        <dbReference type="ChEBI" id="CHEBI:57783"/>
        <dbReference type="ChEBI" id="CHEBI:58349"/>
        <dbReference type="EC" id="1.14.12.17"/>
    </reaction>
</comment>
<feature type="domain" description="Globin" evidence="15">
    <location>
        <begin position="1"/>
        <end position="112"/>
    </location>
</feature>
<dbReference type="GO" id="GO:0046872">
    <property type="term" value="F:metal ion binding"/>
    <property type="evidence" value="ECO:0007669"/>
    <property type="project" value="UniProtKB-KW"/>
</dbReference>
<evidence type="ECO:0000256" key="1">
    <source>
        <dbReference type="ARBA" id="ARBA00001970"/>
    </source>
</evidence>
<evidence type="ECO:0000256" key="13">
    <source>
        <dbReference type="ARBA" id="ARBA00049433"/>
    </source>
</evidence>
<dbReference type="GO" id="GO:0004497">
    <property type="term" value="F:monooxygenase activity"/>
    <property type="evidence" value="ECO:0007669"/>
    <property type="project" value="UniProtKB-KW"/>
</dbReference>
<dbReference type="PRINTS" id="PR00410">
    <property type="entry name" value="PHEHYDRXLASE"/>
</dbReference>
<evidence type="ECO:0000256" key="8">
    <source>
        <dbReference type="ARBA" id="ARBA00022857"/>
    </source>
</evidence>
<evidence type="ECO:0000256" key="9">
    <source>
        <dbReference type="ARBA" id="ARBA00023004"/>
    </source>
</evidence>
<dbReference type="AlphaFoldDB" id="A0A387H4Z1"/>
<evidence type="ECO:0000256" key="5">
    <source>
        <dbReference type="ARBA" id="ARBA00022621"/>
    </source>
</evidence>
<keyword evidence="17" id="KW-0503">Monooxygenase</keyword>
<keyword evidence="6" id="KW-0001">2Fe-2S</keyword>
<comment type="cofactor">
    <cofactor evidence="1">
        <name>heme b</name>
        <dbReference type="ChEBI" id="CHEBI:60344"/>
    </cofactor>
</comment>
<dbReference type="Pfam" id="PF00042">
    <property type="entry name" value="Globin"/>
    <property type="match status" value="1"/>
</dbReference>
<dbReference type="Gene3D" id="3.40.50.80">
    <property type="entry name" value="Nucleotide-binding domain of ferredoxin-NADP reductase (FNR) module"/>
    <property type="match status" value="1"/>
</dbReference>
<dbReference type="InterPro" id="IPR001433">
    <property type="entry name" value="OxRdtase_FAD/NAD-bd"/>
</dbReference>
<dbReference type="GO" id="GO:0005344">
    <property type="term" value="F:oxygen carrier activity"/>
    <property type="evidence" value="ECO:0007669"/>
    <property type="project" value="UniProtKB-KW"/>
</dbReference>
<dbReference type="EMBL" id="CP032698">
    <property type="protein sequence ID" value="AYG78776.1"/>
    <property type="molecule type" value="Genomic_DNA"/>
</dbReference>
<dbReference type="GO" id="GO:0071949">
    <property type="term" value="F:FAD binding"/>
    <property type="evidence" value="ECO:0007669"/>
    <property type="project" value="TreeGrafter"/>
</dbReference>
<comment type="similarity">
    <text evidence="2">In the C-terminal section; belongs to the flavoprotein pyridine nucleotide cytochrome reductase family.</text>
</comment>
<dbReference type="PANTHER" id="PTHR43396">
    <property type="entry name" value="FLAVOHEMOPROTEIN"/>
    <property type="match status" value="1"/>
</dbReference>
<organism evidence="17 18">
    <name type="scientific">Streptomyces hundungensis</name>
    <dbReference type="NCBI Taxonomy" id="1077946"/>
    <lineage>
        <taxon>Bacteria</taxon>
        <taxon>Bacillati</taxon>
        <taxon>Actinomycetota</taxon>
        <taxon>Actinomycetes</taxon>
        <taxon>Kitasatosporales</taxon>
        <taxon>Streptomycetaceae</taxon>
        <taxon>Streptomyces</taxon>
    </lineage>
</organism>
<evidence type="ECO:0000259" key="15">
    <source>
        <dbReference type="PROSITE" id="PS01033"/>
    </source>
</evidence>
<dbReference type="Gene3D" id="1.10.490.10">
    <property type="entry name" value="Globins"/>
    <property type="match status" value="1"/>
</dbReference>
<dbReference type="EC" id="1.14.12.17" evidence="3"/>
<evidence type="ECO:0000313" key="18">
    <source>
        <dbReference type="Proteomes" id="UP000271554"/>
    </source>
</evidence>
<dbReference type="Pfam" id="PF00970">
    <property type="entry name" value="FAD_binding_6"/>
    <property type="match status" value="1"/>
</dbReference>
<dbReference type="Pfam" id="PF00175">
    <property type="entry name" value="NAD_binding_1"/>
    <property type="match status" value="1"/>
</dbReference>
<keyword evidence="7" id="KW-0479">Metal-binding</keyword>
<dbReference type="GO" id="GO:0019825">
    <property type="term" value="F:oxygen binding"/>
    <property type="evidence" value="ECO:0007669"/>
    <property type="project" value="InterPro"/>
</dbReference>
<dbReference type="CDD" id="cd19753">
    <property type="entry name" value="Mb-like_oxidoreductase"/>
    <property type="match status" value="1"/>
</dbReference>
<dbReference type="GO" id="GO:0051537">
    <property type="term" value="F:2 iron, 2 sulfur cluster binding"/>
    <property type="evidence" value="ECO:0007669"/>
    <property type="project" value="UniProtKB-KW"/>
</dbReference>
<dbReference type="SUPFAM" id="SSF46458">
    <property type="entry name" value="Globin-like"/>
    <property type="match status" value="1"/>
</dbReference>
<dbReference type="CDD" id="cd06187">
    <property type="entry name" value="O2ase_reductase_like"/>
    <property type="match status" value="1"/>
</dbReference>
<evidence type="ECO:0000256" key="11">
    <source>
        <dbReference type="ARBA" id="ARBA00023027"/>
    </source>
</evidence>
<dbReference type="InterPro" id="IPR001709">
    <property type="entry name" value="Flavoprot_Pyr_Nucl_cyt_Rdtase"/>
</dbReference>
<dbReference type="RefSeq" id="WP_246033403.1">
    <property type="nucleotide sequence ID" value="NZ_CP032698.1"/>
</dbReference>
<dbReference type="SUPFAM" id="SSF63380">
    <property type="entry name" value="Riboflavin synthase domain-like"/>
    <property type="match status" value="1"/>
</dbReference>
<gene>
    <name evidence="17" type="primary">xylA_1</name>
    <name evidence="17" type="ORF">DWB77_00884</name>
</gene>
<dbReference type="GO" id="GO:0046210">
    <property type="term" value="P:nitric oxide catabolic process"/>
    <property type="evidence" value="ECO:0007669"/>
    <property type="project" value="TreeGrafter"/>
</dbReference>
<evidence type="ECO:0000256" key="2">
    <source>
        <dbReference type="ARBA" id="ARBA00006401"/>
    </source>
</evidence>
<accession>A0A387H4Z1</accession>
<dbReference type="PROSITE" id="PS01033">
    <property type="entry name" value="GLOBIN"/>
    <property type="match status" value="1"/>
</dbReference>
<keyword evidence="14" id="KW-0813">Transport</keyword>
<dbReference type="PRINTS" id="PR00371">
    <property type="entry name" value="FPNCR"/>
</dbReference>
<dbReference type="InterPro" id="IPR039261">
    <property type="entry name" value="FNR_nucleotide-bd"/>
</dbReference>
<dbReference type="GO" id="GO:0071500">
    <property type="term" value="P:cellular response to nitrosative stress"/>
    <property type="evidence" value="ECO:0007669"/>
    <property type="project" value="TreeGrafter"/>
</dbReference>
<comment type="similarity">
    <text evidence="14">Belongs to the globin family.</text>
</comment>
<dbReference type="GO" id="GO:0020037">
    <property type="term" value="F:heme binding"/>
    <property type="evidence" value="ECO:0007669"/>
    <property type="project" value="InterPro"/>
</dbReference>
<evidence type="ECO:0000256" key="7">
    <source>
        <dbReference type="ARBA" id="ARBA00022723"/>
    </source>
</evidence>
<keyword evidence="11" id="KW-0520">NAD</keyword>
<keyword evidence="18" id="KW-1185">Reference proteome</keyword>
<dbReference type="Gene3D" id="2.40.30.10">
    <property type="entry name" value="Translation factors"/>
    <property type="match status" value="1"/>
</dbReference>
<evidence type="ECO:0000256" key="3">
    <source>
        <dbReference type="ARBA" id="ARBA00012229"/>
    </source>
</evidence>
<dbReference type="InterPro" id="IPR009050">
    <property type="entry name" value="Globin-like_sf"/>
</dbReference>
<keyword evidence="10" id="KW-0411">Iron-sulfur</keyword>
<sequence length="367" mass="40820">MTVYFYAILFSRYPQVRQLFPADMDVQRDRLLRGLLRIIELVDDPHRLVQFCSLLGRDHRKFGTVDAHYPAVGECLLAALARYAGDAWTHEMAAAWTRAYNTAARVMILAAQDDSRVRPATWKAEIVGHLPRGHGIAEITVRPDQAYPYVAGQYVTMETPWRPQAWRHYSPANAPRPDNTLTFHVRAVSGGTVSSALVHHARVGDIVQLGSPQGEMALTSAEDRDLVCVAGGTGLAPIRAILEEAARTGIRRYVDLFIGARTAEELYGLDDMLRMAQRQHWLSVRAAVSHQHIVGREGTLPQVLHEFGPWDQHEAFLCGPPAMVTTAARTLIHDGVPPSRIHYDPLETPVLNTPLAPARHPQENAPL</sequence>
<keyword evidence="4 14" id="KW-0349">Heme</keyword>
<reference evidence="17 18" key="1">
    <citation type="submission" date="2018-10" db="EMBL/GenBank/DDBJ databases">
        <title>Relationship between Morphology and Antimicrobial Activity in Streptomyces.</title>
        <authorList>
            <person name="Kang H.J."/>
            <person name="Kim S.B."/>
        </authorList>
    </citation>
    <scope>NUCLEOTIDE SEQUENCE [LARGE SCALE GENOMIC DNA]</scope>
    <source>
        <strain evidence="17 18">BH38</strain>
    </source>
</reference>
<keyword evidence="5 14" id="KW-0561">Oxygen transport</keyword>
<keyword evidence="9" id="KW-0408">Iron</keyword>
<dbReference type="InterPro" id="IPR008333">
    <property type="entry name" value="Cbr1-like_FAD-bd_dom"/>
</dbReference>
<dbReference type="InterPro" id="IPR000971">
    <property type="entry name" value="Globin"/>
</dbReference>
<protein>
    <recommendedName>
        <fullName evidence="3">nitric oxide dioxygenase</fullName>
        <ecNumber evidence="3">1.14.12.17</ecNumber>
    </recommendedName>
</protein>
<dbReference type="InterPro" id="IPR012292">
    <property type="entry name" value="Globin/Proto"/>
</dbReference>
<evidence type="ECO:0000313" key="17">
    <source>
        <dbReference type="EMBL" id="AYG78776.1"/>
    </source>
</evidence>
<evidence type="ECO:0000256" key="14">
    <source>
        <dbReference type="RuleBase" id="RU000356"/>
    </source>
</evidence>
<proteinExistence type="inferred from homology"/>
<evidence type="ECO:0000256" key="6">
    <source>
        <dbReference type="ARBA" id="ARBA00022714"/>
    </source>
</evidence>
<evidence type="ECO:0000259" key="16">
    <source>
        <dbReference type="PROSITE" id="PS51384"/>
    </source>
</evidence>
<dbReference type="KEGG" id="shun:DWB77_00884"/>
<evidence type="ECO:0000256" key="4">
    <source>
        <dbReference type="ARBA" id="ARBA00022617"/>
    </source>
</evidence>
<name>A0A387H4Z1_9ACTN</name>
<dbReference type="InterPro" id="IPR017927">
    <property type="entry name" value="FAD-bd_FR_type"/>
</dbReference>
<keyword evidence="17" id="KW-0560">Oxidoreductase</keyword>
<evidence type="ECO:0000256" key="12">
    <source>
        <dbReference type="ARBA" id="ARBA00048649"/>
    </source>
</evidence>